<sequence length="310" mass="33098">MPRTIQITAPSHTSERIIGKIASEKGILSIRLQRGISLTPAGDVISVDVLSNEIRNIMVVLEDEGILNNPQYSLSTSTSSSMLSNTHSEAITTDGSQTIWEETLTTINEQSQMTYNNLLTMVLSGMIAVLGLATNAIHVVIGASLLAPGFGAVVRISLGLVNKHTTWKQGLKDVFAGYAALLIGATITAIGLKITGTNVLIGSSSYLPQDKLVDYFTTITAESVLVSVLAAIIGTILILTNRTLLTAGVMVLLALITSASIATMAFVQGNYAMGLQAIGRWFLEFFIIAGISAMVFLIKKHTVMNRNMKI</sequence>
<reference evidence="2 3" key="1">
    <citation type="submission" date="2020-08" db="EMBL/GenBank/DDBJ databases">
        <title>Sphingobacterium sp. DN04309 isolated from aquaculture water.</title>
        <authorList>
            <person name="Zhang M."/>
        </authorList>
    </citation>
    <scope>NUCLEOTIDE SEQUENCE [LARGE SCALE GENOMIC DNA]</scope>
    <source>
        <strain evidence="2 3">DN04309</strain>
    </source>
</reference>
<dbReference type="PANTHER" id="PTHR20992">
    <property type="entry name" value="AT15442P-RELATED"/>
    <property type="match status" value="1"/>
</dbReference>
<comment type="caution">
    <text evidence="2">The sequence shown here is derived from an EMBL/GenBank/DDBJ whole genome shotgun (WGS) entry which is preliminary data.</text>
</comment>
<feature type="transmembrane region" description="Helical" evidence="1">
    <location>
        <begin position="244"/>
        <end position="266"/>
    </location>
</feature>
<proteinExistence type="predicted"/>
<dbReference type="EMBL" id="JACOIJ010000027">
    <property type="protein sequence ID" value="MBD1430437.1"/>
    <property type="molecule type" value="Genomic_DNA"/>
</dbReference>
<accession>A0ABR7YGJ6</accession>
<feature type="transmembrane region" description="Helical" evidence="1">
    <location>
        <begin position="174"/>
        <end position="195"/>
    </location>
</feature>
<evidence type="ECO:0000313" key="3">
    <source>
        <dbReference type="Proteomes" id="UP000651271"/>
    </source>
</evidence>
<keyword evidence="3" id="KW-1185">Reference proteome</keyword>
<feature type="transmembrane region" description="Helical" evidence="1">
    <location>
        <begin position="139"/>
        <end position="162"/>
    </location>
</feature>
<feature type="transmembrane region" description="Helical" evidence="1">
    <location>
        <begin position="215"/>
        <end position="239"/>
    </location>
</feature>
<protein>
    <submittedName>
        <fullName evidence="2">DUF389 domain-containing protein</fullName>
    </submittedName>
</protein>
<dbReference type="RefSeq" id="WP_165291796.1">
    <property type="nucleotide sequence ID" value="NZ_JACOIJ010000027.1"/>
</dbReference>
<evidence type="ECO:0000256" key="1">
    <source>
        <dbReference type="SAM" id="Phobius"/>
    </source>
</evidence>
<feature type="transmembrane region" description="Helical" evidence="1">
    <location>
        <begin position="278"/>
        <end position="298"/>
    </location>
</feature>
<dbReference type="Pfam" id="PF04087">
    <property type="entry name" value="DUF389"/>
    <property type="match status" value="1"/>
</dbReference>
<feature type="transmembrane region" description="Helical" evidence="1">
    <location>
        <begin position="115"/>
        <end position="133"/>
    </location>
</feature>
<keyword evidence="1" id="KW-1133">Transmembrane helix</keyword>
<dbReference type="PANTHER" id="PTHR20992:SF9">
    <property type="entry name" value="AT15442P-RELATED"/>
    <property type="match status" value="1"/>
</dbReference>
<organism evidence="2 3">
    <name type="scientific">Sphingobacterium litopenaei</name>
    <dbReference type="NCBI Taxonomy" id="2763500"/>
    <lineage>
        <taxon>Bacteria</taxon>
        <taxon>Pseudomonadati</taxon>
        <taxon>Bacteroidota</taxon>
        <taxon>Sphingobacteriia</taxon>
        <taxon>Sphingobacteriales</taxon>
        <taxon>Sphingobacteriaceae</taxon>
        <taxon>Sphingobacterium</taxon>
    </lineage>
</organism>
<name>A0ABR7YGJ6_9SPHI</name>
<dbReference type="InterPro" id="IPR005240">
    <property type="entry name" value="DUF389"/>
</dbReference>
<dbReference type="Proteomes" id="UP000651271">
    <property type="component" value="Unassembled WGS sequence"/>
</dbReference>
<gene>
    <name evidence="2" type="ORF">H8B04_12840</name>
</gene>
<keyword evidence="1" id="KW-0812">Transmembrane</keyword>
<keyword evidence="1" id="KW-0472">Membrane</keyword>
<evidence type="ECO:0000313" key="2">
    <source>
        <dbReference type="EMBL" id="MBD1430437.1"/>
    </source>
</evidence>